<accession>A0ACB8SE27</accession>
<dbReference type="Proteomes" id="UP000814140">
    <property type="component" value="Unassembled WGS sequence"/>
</dbReference>
<evidence type="ECO:0000313" key="2">
    <source>
        <dbReference type="Proteomes" id="UP000814140"/>
    </source>
</evidence>
<sequence>MTSLQETGLLTFTGLPASTPRGDCVVVMWIGWPGKVVKEARKAATHGLNQAPTNATTCILHISAPPRSYKVTGEGLCSTARIRPSVEQDVLLTVSLEKGEKRTNFEYHRRLPSEQQRESLRKACHDDKRDGSDIAMSMIDPWPFRDGDGDSDRHYASS</sequence>
<feature type="non-terminal residue" evidence="1">
    <location>
        <position position="158"/>
    </location>
</feature>
<dbReference type="EMBL" id="MU277416">
    <property type="protein sequence ID" value="KAI0054482.1"/>
    <property type="molecule type" value="Genomic_DNA"/>
</dbReference>
<proteinExistence type="predicted"/>
<evidence type="ECO:0000313" key="1">
    <source>
        <dbReference type="EMBL" id="KAI0054482.1"/>
    </source>
</evidence>
<organism evidence="1 2">
    <name type="scientific">Artomyces pyxidatus</name>
    <dbReference type="NCBI Taxonomy" id="48021"/>
    <lineage>
        <taxon>Eukaryota</taxon>
        <taxon>Fungi</taxon>
        <taxon>Dikarya</taxon>
        <taxon>Basidiomycota</taxon>
        <taxon>Agaricomycotina</taxon>
        <taxon>Agaricomycetes</taxon>
        <taxon>Russulales</taxon>
        <taxon>Auriscalpiaceae</taxon>
        <taxon>Artomyces</taxon>
    </lineage>
</organism>
<reference evidence="1" key="1">
    <citation type="submission" date="2021-03" db="EMBL/GenBank/DDBJ databases">
        <authorList>
            <consortium name="DOE Joint Genome Institute"/>
            <person name="Ahrendt S."/>
            <person name="Looney B.P."/>
            <person name="Miyauchi S."/>
            <person name="Morin E."/>
            <person name="Drula E."/>
            <person name="Courty P.E."/>
            <person name="Chicoki N."/>
            <person name="Fauchery L."/>
            <person name="Kohler A."/>
            <person name="Kuo A."/>
            <person name="Labutti K."/>
            <person name="Pangilinan J."/>
            <person name="Lipzen A."/>
            <person name="Riley R."/>
            <person name="Andreopoulos W."/>
            <person name="He G."/>
            <person name="Johnson J."/>
            <person name="Barry K.W."/>
            <person name="Grigoriev I.V."/>
            <person name="Nagy L."/>
            <person name="Hibbett D."/>
            <person name="Henrissat B."/>
            <person name="Matheny P.B."/>
            <person name="Labbe J."/>
            <person name="Martin F."/>
        </authorList>
    </citation>
    <scope>NUCLEOTIDE SEQUENCE</scope>
    <source>
        <strain evidence="1">HHB10654</strain>
    </source>
</reference>
<name>A0ACB8SE27_9AGAM</name>
<keyword evidence="2" id="KW-1185">Reference proteome</keyword>
<comment type="caution">
    <text evidence="1">The sequence shown here is derived from an EMBL/GenBank/DDBJ whole genome shotgun (WGS) entry which is preliminary data.</text>
</comment>
<gene>
    <name evidence="1" type="ORF">BV25DRAFT_1843633</name>
</gene>
<reference evidence="1" key="2">
    <citation type="journal article" date="2022" name="New Phytol.">
        <title>Evolutionary transition to the ectomycorrhizal habit in the genomes of a hyperdiverse lineage of mushroom-forming fungi.</title>
        <authorList>
            <person name="Looney B."/>
            <person name="Miyauchi S."/>
            <person name="Morin E."/>
            <person name="Drula E."/>
            <person name="Courty P.E."/>
            <person name="Kohler A."/>
            <person name="Kuo A."/>
            <person name="LaButti K."/>
            <person name="Pangilinan J."/>
            <person name="Lipzen A."/>
            <person name="Riley R."/>
            <person name="Andreopoulos W."/>
            <person name="He G."/>
            <person name="Johnson J."/>
            <person name="Nolan M."/>
            <person name="Tritt A."/>
            <person name="Barry K.W."/>
            <person name="Grigoriev I.V."/>
            <person name="Nagy L.G."/>
            <person name="Hibbett D."/>
            <person name="Henrissat B."/>
            <person name="Matheny P.B."/>
            <person name="Labbe J."/>
            <person name="Martin F.M."/>
        </authorList>
    </citation>
    <scope>NUCLEOTIDE SEQUENCE</scope>
    <source>
        <strain evidence="1">HHB10654</strain>
    </source>
</reference>
<protein>
    <submittedName>
        <fullName evidence="1">Uncharacterized protein</fullName>
    </submittedName>
</protein>